<sequence>MHIRWKKVYSSGWGTIHHDAPRSHRSASEREQLFQRLLAIAIACSVGGFVLLSVGAAFLGR</sequence>
<evidence type="ECO:0000313" key="5">
    <source>
        <dbReference type="Proteomes" id="UP000335538"/>
    </source>
</evidence>
<gene>
    <name evidence="3" type="ORF">PSP31121_02821</name>
    <name evidence="2" type="ORF">SAMEA4530655_03175</name>
</gene>
<dbReference type="Proteomes" id="UP000215126">
    <property type="component" value="Chromosome 1"/>
</dbReference>
<protein>
    <submittedName>
        <fullName evidence="2">Uncharacterized protein</fullName>
    </submittedName>
</protein>
<evidence type="ECO:0000313" key="2">
    <source>
        <dbReference type="EMBL" id="SNU86252.1"/>
    </source>
</evidence>
<keyword evidence="1" id="KW-0812">Transmembrane</keyword>
<reference evidence="3 5" key="2">
    <citation type="submission" date="2019-08" db="EMBL/GenBank/DDBJ databases">
        <authorList>
            <person name="Peeters C."/>
        </authorList>
    </citation>
    <scope>NUCLEOTIDE SEQUENCE [LARGE SCALE GENOMIC DNA]</scope>
    <source>
        <strain evidence="3 5">LMG 31121</strain>
    </source>
</reference>
<dbReference type="EMBL" id="LT906435">
    <property type="protein sequence ID" value="SNU86252.1"/>
    <property type="molecule type" value="Genomic_DNA"/>
</dbReference>
<dbReference type="EMBL" id="CABPSR010000006">
    <property type="protein sequence ID" value="VVE80613.1"/>
    <property type="molecule type" value="Genomic_DNA"/>
</dbReference>
<keyword evidence="1" id="KW-1133">Transmembrane helix</keyword>
<organism evidence="2 4">
    <name type="scientific">Pandoraea sputorum</name>
    <dbReference type="NCBI Taxonomy" id="93222"/>
    <lineage>
        <taxon>Bacteria</taxon>
        <taxon>Pseudomonadati</taxon>
        <taxon>Pseudomonadota</taxon>
        <taxon>Betaproteobacteria</taxon>
        <taxon>Burkholderiales</taxon>
        <taxon>Burkholderiaceae</taxon>
        <taxon>Pandoraea</taxon>
    </lineage>
</organism>
<reference evidence="2 4" key="1">
    <citation type="submission" date="2017-06" db="EMBL/GenBank/DDBJ databases">
        <authorList>
            <consortium name="Pathogen Informatics"/>
        </authorList>
    </citation>
    <scope>NUCLEOTIDE SEQUENCE [LARGE SCALE GENOMIC DNA]</scope>
    <source>
        <strain evidence="2 4">NCTC13161</strain>
    </source>
</reference>
<evidence type="ECO:0000313" key="4">
    <source>
        <dbReference type="Proteomes" id="UP000215126"/>
    </source>
</evidence>
<evidence type="ECO:0000313" key="3">
    <source>
        <dbReference type="EMBL" id="VVE80613.1"/>
    </source>
</evidence>
<feature type="transmembrane region" description="Helical" evidence="1">
    <location>
        <begin position="37"/>
        <end position="59"/>
    </location>
</feature>
<evidence type="ECO:0000256" key="1">
    <source>
        <dbReference type="SAM" id="Phobius"/>
    </source>
</evidence>
<accession>A0A239SLZ5</accession>
<dbReference type="AlphaFoldDB" id="A0A239SLZ5"/>
<name>A0A239SLZ5_9BURK</name>
<keyword evidence="4" id="KW-1185">Reference proteome</keyword>
<dbReference type="Proteomes" id="UP000335538">
    <property type="component" value="Unassembled WGS sequence"/>
</dbReference>
<keyword evidence="1" id="KW-0472">Membrane</keyword>
<proteinExistence type="predicted"/>